<feature type="signal peptide" evidence="4">
    <location>
        <begin position="1"/>
        <end position="22"/>
    </location>
</feature>
<sequence length="373" mass="41251">MVLREVSITILLLLSLLTQCFASVLGSEPIVSYIDGNSKENLCKTKLERRIFGYSGTIFSHSEYSYTPYNVSKNCIVVLTVPVGYRIRLRVVDFEVPMGIDEKCSSGDTLHVFDHENTVGESVIRLGGDDVISPGAILGQFCGKLNSSQVLAVSTQNALTLWWHSAQPNELNPFGHHGGKGFRLHWNAFRESKNIACNLQREFGCSKVDECIPSELACNKQADCLDGSDVIIRHQMDYKCENLDFDPLTTISGLHLLLVSLATVICLVAFCICACFMCRCLQKSSAPQTKTQTKNCVEAQGLRTMADGFTPYPPSFLPPSPPKVPQQPYANSRQNAYLPGFPKGQDPRSYGFPTDRPASSGEYAFVRDTRNII</sequence>
<dbReference type="Pfam" id="PF00057">
    <property type="entry name" value="Ldl_recept_a"/>
    <property type="match status" value="1"/>
</dbReference>
<dbReference type="Proteomes" id="UP000887575">
    <property type="component" value="Unassembled WGS sequence"/>
</dbReference>
<evidence type="ECO:0000256" key="4">
    <source>
        <dbReference type="SAM" id="SignalP"/>
    </source>
</evidence>
<dbReference type="Gene3D" id="2.60.120.290">
    <property type="entry name" value="Spermadhesin, CUB domain"/>
    <property type="match status" value="1"/>
</dbReference>
<keyword evidence="1" id="KW-1015">Disulfide bond</keyword>
<evidence type="ECO:0000259" key="5">
    <source>
        <dbReference type="PROSITE" id="PS01180"/>
    </source>
</evidence>
<dbReference type="PROSITE" id="PS01180">
    <property type="entry name" value="CUB"/>
    <property type="match status" value="1"/>
</dbReference>
<evidence type="ECO:0000256" key="3">
    <source>
        <dbReference type="SAM" id="Phobius"/>
    </source>
</evidence>
<dbReference type="SUPFAM" id="SSF49854">
    <property type="entry name" value="Spermadhesin, CUB domain"/>
    <property type="match status" value="1"/>
</dbReference>
<evidence type="ECO:0000256" key="2">
    <source>
        <dbReference type="PROSITE-ProRule" id="PRU00124"/>
    </source>
</evidence>
<keyword evidence="3" id="KW-1133">Transmembrane helix</keyword>
<dbReference type="Gene3D" id="4.10.400.10">
    <property type="entry name" value="Low-density Lipoprotein Receptor"/>
    <property type="match status" value="1"/>
</dbReference>
<keyword evidence="3" id="KW-0812">Transmembrane</keyword>
<dbReference type="PROSITE" id="PS50068">
    <property type="entry name" value="LDLRA_2"/>
    <property type="match status" value="1"/>
</dbReference>
<dbReference type="InterPro" id="IPR035914">
    <property type="entry name" value="Sperma_CUB_dom_sf"/>
</dbReference>
<dbReference type="InterPro" id="IPR002172">
    <property type="entry name" value="LDrepeatLR_classA_rpt"/>
</dbReference>
<keyword evidence="4" id="KW-0732">Signal</keyword>
<dbReference type="CDD" id="cd00041">
    <property type="entry name" value="CUB"/>
    <property type="match status" value="1"/>
</dbReference>
<keyword evidence="3" id="KW-0472">Membrane</keyword>
<feature type="chain" id="PRO_5042170031" description="CUB domain-containing protein" evidence="4">
    <location>
        <begin position="23"/>
        <end position="373"/>
    </location>
</feature>
<dbReference type="InterPro" id="IPR036055">
    <property type="entry name" value="LDL_receptor-like_sf"/>
</dbReference>
<dbReference type="WBParaSite" id="MBELARI_LOCUS18062">
    <property type="protein sequence ID" value="MBELARI_LOCUS18062"/>
    <property type="gene ID" value="MBELARI_LOCUS18062"/>
</dbReference>
<comment type="caution">
    <text evidence="2">Lacks conserved residue(s) required for the propagation of feature annotation.</text>
</comment>
<dbReference type="InterPro" id="IPR042333">
    <property type="entry name" value="LRAD2/Mig-13-like"/>
</dbReference>
<dbReference type="SUPFAM" id="SSF57424">
    <property type="entry name" value="LDL receptor-like module"/>
    <property type="match status" value="1"/>
</dbReference>
<proteinExistence type="predicted"/>
<dbReference type="PANTHER" id="PTHR24652">
    <property type="entry name" value="LOW-DENSITY LIPOPROTEIN RECEPTOR CLASS A DOMAIN-CONTAINING PROTEIN 2"/>
    <property type="match status" value="1"/>
</dbReference>
<dbReference type="AlphaFoldDB" id="A0AAF3EVG8"/>
<reference evidence="7" key="1">
    <citation type="submission" date="2024-02" db="UniProtKB">
        <authorList>
            <consortium name="WormBaseParasite"/>
        </authorList>
    </citation>
    <scope>IDENTIFICATION</scope>
</reference>
<protein>
    <recommendedName>
        <fullName evidence="5">CUB domain-containing protein</fullName>
    </recommendedName>
</protein>
<feature type="transmembrane region" description="Helical" evidence="3">
    <location>
        <begin position="254"/>
        <end position="278"/>
    </location>
</feature>
<organism evidence="6 7">
    <name type="scientific">Mesorhabditis belari</name>
    <dbReference type="NCBI Taxonomy" id="2138241"/>
    <lineage>
        <taxon>Eukaryota</taxon>
        <taxon>Metazoa</taxon>
        <taxon>Ecdysozoa</taxon>
        <taxon>Nematoda</taxon>
        <taxon>Chromadorea</taxon>
        <taxon>Rhabditida</taxon>
        <taxon>Rhabditina</taxon>
        <taxon>Rhabditomorpha</taxon>
        <taxon>Rhabditoidea</taxon>
        <taxon>Rhabditidae</taxon>
        <taxon>Mesorhabditinae</taxon>
        <taxon>Mesorhabditis</taxon>
    </lineage>
</organism>
<evidence type="ECO:0000313" key="7">
    <source>
        <dbReference type="WBParaSite" id="MBELARI_LOCUS18062"/>
    </source>
</evidence>
<name>A0AAF3EVG8_9BILA</name>
<evidence type="ECO:0000256" key="1">
    <source>
        <dbReference type="ARBA" id="ARBA00023157"/>
    </source>
</evidence>
<keyword evidence="6" id="KW-1185">Reference proteome</keyword>
<evidence type="ECO:0000313" key="6">
    <source>
        <dbReference type="Proteomes" id="UP000887575"/>
    </source>
</evidence>
<dbReference type="CDD" id="cd00112">
    <property type="entry name" value="LDLa"/>
    <property type="match status" value="1"/>
</dbReference>
<dbReference type="SMART" id="SM00042">
    <property type="entry name" value="CUB"/>
    <property type="match status" value="1"/>
</dbReference>
<feature type="domain" description="CUB" evidence="5">
    <location>
        <begin position="43"/>
        <end position="189"/>
    </location>
</feature>
<accession>A0AAF3EVG8</accession>
<dbReference type="InterPro" id="IPR000859">
    <property type="entry name" value="CUB_dom"/>
</dbReference>